<protein>
    <submittedName>
        <fullName evidence="1">12418_t:CDS:1</fullName>
    </submittedName>
</protein>
<organism evidence="1 2">
    <name type="scientific">Gigaspora margarita</name>
    <dbReference type="NCBI Taxonomy" id="4874"/>
    <lineage>
        <taxon>Eukaryota</taxon>
        <taxon>Fungi</taxon>
        <taxon>Fungi incertae sedis</taxon>
        <taxon>Mucoromycota</taxon>
        <taxon>Glomeromycotina</taxon>
        <taxon>Glomeromycetes</taxon>
        <taxon>Diversisporales</taxon>
        <taxon>Gigasporaceae</taxon>
        <taxon>Gigaspora</taxon>
    </lineage>
</organism>
<reference evidence="1 2" key="1">
    <citation type="submission" date="2021-06" db="EMBL/GenBank/DDBJ databases">
        <authorList>
            <person name="Kallberg Y."/>
            <person name="Tangrot J."/>
            <person name="Rosling A."/>
        </authorList>
    </citation>
    <scope>NUCLEOTIDE SEQUENCE [LARGE SCALE GENOMIC DNA]</scope>
    <source>
        <strain evidence="1 2">120-4 pot B 10/14</strain>
    </source>
</reference>
<proteinExistence type="predicted"/>
<name>A0ABN7UDB9_GIGMA</name>
<comment type="caution">
    <text evidence="1">The sequence shown here is derived from an EMBL/GenBank/DDBJ whole genome shotgun (WGS) entry which is preliminary data.</text>
</comment>
<evidence type="ECO:0000313" key="1">
    <source>
        <dbReference type="EMBL" id="CAG8568468.1"/>
    </source>
</evidence>
<accession>A0ABN7UDB9</accession>
<evidence type="ECO:0000313" key="2">
    <source>
        <dbReference type="Proteomes" id="UP000789901"/>
    </source>
</evidence>
<sequence>MINTGDRAVKKYTKALWQLVDKLTFAFYFLDPAQHDLFKYVQEMNNKGYTQIFNFYKKGLVCLYNILQEDVYKIKEPVLKRKWVKELVNVLAKQYLLAKKG</sequence>
<dbReference type="EMBL" id="CAJVQB010002271">
    <property type="protein sequence ID" value="CAG8568468.1"/>
    <property type="molecule type" value="Genomic_DNA"/>
</dbReference>
<keyword evidence="2" id="KW-1185">Reference proteome</keyword>
<dbReference type="Proteomes" id="UP000789901">
    <property type="component" value="Unassembled WGS sequence"/>
</dbReference>
<gene>
    <name evidence="1" type="ORF">GMARGA_LOCUS5364</name>
</gene>